<gene>
    <name evidence="4" type="ORF">Cni_G09448</name>
</gene>
<evidence type="ECO:0000313" key="4">
    <source>
        <dbReference type="EMBL" id="WOL00735.1"/>
    </source>
</evidence>
<proteinExistence type="predicted"/>
<evidence type="ECO:0000259" key="3">
    <source>
        <dbReference type="PROSITE" id="PS51671"/>
    </source>
</evidence>
<dbReference type="PROSITE" id="PS51671">
    <property type="entry name" value="ACT"/>
    <property type="match status" value="1"/>
</dbReference>
<evidence type="ECO:0000313" key="5">
    <source>
        <dbReference type="Proteomes" id="UP001327560"/>
    </source>
</evidence>
<dbReference type="EMBL" id="CP136892">
    <property type="protein sequence ID" value="WOL00735.1"/>
    <property type="molecule type" value="Genomic_DNA"/>
</dbReference>
<dbReference type="InterPro" id="IPR045865">
    <property type="entry name" value="ACT-like_dom_sf"/>
</dbReference>
<feature type="domain" description="ACT" evidence="3">
    <location>
        <begin position="1"/>
        <end position="74"/>
    </location>
</feature>
<name>A0AAQ3Q9M7_9LILI</name>
<protein>
    <recommendedName>
        <fullName evidence="2">ACT domain-containing protein ACR</fullName>
    </recommendedName>
    <alternativeName>
        <fullName evidence="2">Protein ACT DOMAIN REPEATS</fullName>
    </alternativeName>
</protein>
<reference evidence="4 5" key="1">
    <citation type="submission" date="2023-10" db="EMBL/GenBank/DDBJ databases">
        <title>Chromosome-scale genome assembly provides insights into flower coloration mechanisms of Canna indica.</title>
        <authorList>
            <person name="Li C."/>
        </authorList>
    </citation>
    <scope>NUCLEOTIDE SEQUENCE [LARGE SCALE GENOMIC DNA]</scope>
    <source>
        <tissue evidence="4">Flower</tissue>
    </source>
</reference>
<sequence length="108" mass="12133">MEDSVGVLSDVTRIPRENGLTIKRAEISTSEGKAVDRFYLSEMSGNDVDAKTIDSIRSELGQTVLKVKQNNLLPTKAPEVVRTVSLLFSNLFRASLFQSFRFMIRSYT</sequence>
<keyword evidence="1 2" id="KW-0677">Repeat</keyword>
<dbReference type="Proteomes" id="UP001327560">
    <property type="component" value="Chromosome 3"/>
</dbReference>
<evidence type="ECO:0000256" key="1">
    <source>
        <dbReference type="ARBA" id="ARBA00022737"/>
    </source>
</evidence>
<dbReference type="GO" id="GO:0016597">
    <property type="term" value="F:amino acid binding"/>
    <property type="evidence" value="ECO:0007669"/>
    <property type="project" value="UniProtKB-UniRule"/>
</dbReference>
<dbReference type="PANTHER" id="PTHR31096:SF55">
    <property type="entry name" value="ACT DOMAIN-CONTAINING PROTEIN ACR6"/>
    <property type="match status" value="1"/>
</dbReference>
<dbReference type="AlphaFoldDB" id="A0AAQ3Q9M7"/>
<comment type="function">
    <text evidence="2">Binds amino acids.</text>
</comment>
<organism evidence="4 5">
    <name type="scientific">Canna indica</name>
    <name type="common">Indian-shot</name>
    <dbReference type="NCBI Taxonomy" id="4628"/>
    <lineage>
        <taxon>Eukaryota</taxon>
        <taxon>Viridiplantae</taxon>
        <taxon>Streptophyta</taxon>
        <taxon>Embryophyta</taxon>
        <taxon>Tracheophyta</taxon>
        <taxon>Spermatophyta</taxon>
        <taxon>Magnoliopsida</taxon>
        <taxon>Liliopsida</taxon>
        <taxon>Zingiberales</taxon>
        <taxon>Cannaceae</taxon>
        <taxon>Canna</taxon>
    </lineage>
</organism>
<evidence type="ECO:0000256" key="2">
    <source>
        <dbReference type="RuleBase" id="RU369043"/>
    </source>
</evidence>
<dbReference type="InterPro" id="IPR040217">
    <property type="entry name" value="ACR1-12"/>
</dbReference>
<accession>A0AAQ3Q9M7</accession>
<dbReference type="InterPro" id="IPR002912">
    <property type="entry name" value="ACT_dom"/>
</dbReference>
<keyword evidence="5" id="KW-1185">Reference proteome</keyword>
<dbReference type="SUPFAM" id="SSF55021">
    <property type="entry name" value="ACT-like"/>
    <property type="match status" value="1"/>
</dbReference>
<dbReference type="PANTHER" id="PTHR31096">
    <property type="entry name" value="ACT DOMAIN-CONTAINING PROTEIN ACR4-RELATED"/>
    <property type="match status" value="1"/>
</dbReference>